<dbReference type="InterPro" id="IPR004100">
    <property type="entry name" value="ATPase_F1/V1/A1_a/bsu_N"/>
</dbReference>
<dbReference type="HAMAP" id="MF_01346">
    <property type="entry name" value="ATP_synth_alpha_bact"/>
    <property type="match status" value="1"/>
</dbReference>
<dbReference type="KEGG" id="smam:Mal15_13600"/>
<keyword evidence="11 14" id="KW-0139">CF(1)</keyword>
<keyword evidence="8 14" id="KW-1278">Translocase</keyword>
<dbReference type="EC" id="7.1.2.2" evidence="14"/>
<name>A0A5B9MB60_9BACT</name>
<dbReference type="Pfam" id="PF00306">
    <property type="entry name" value="ATP-synt_ab_C"/>
    <property type="match status" value="1"/>
</dbReference>
<keyword evidence="14" id="KW-1003">Cell membrane</keyword>
<evidence type="ECO:0000256" key="12">
    <source>
        <dbReference type="ARBA" id="ARBA00023310"/>
    </source>
</evidence>
<reference evidence="18 19" key="1">
    <citation type="submission" date="2019-02" db="EMBL/GenBank/DDBJ databases">
        <title>Planctomycetal bacteria perform biofilm scaping via a novel small molecule.</title>
        <authorList>
            <person name="Jeske O."/>
            <person name="Boedeker C."/>
            <person name="Wiegand S."/>
            <person name="Breitling P."/>
            <person name="Kallscheuer N."/>
            <person name="Jogler M."/>
            <person name="Rohde M."/>
            <person name="Petersen J."/>
            <person name="Medema M.H."/>
            <person name="Surup F."/>
            <person name="Jogler C."/>
        </authorList>
    </citation>
    <scope>NUCLEOTIDE SEQUENCE [LARGE SCALE GENOMIC DNA]</scope>
    <source>
        <strain evidence="18 19">Mal15</strain>
    </source>
</reference>
<comment type="subunit">
    <text evidence="13">F-type ATPases have 2 components, CF(1) - the catalytic core - and CF(0) - the membrane proton channel. CF(1) has five subunits: alpha(3), beta(3), gamma(1), delta(1), epsilon(1). CF(0) has four main subunits: a(1), b(1), b'(1) and c(9-12).</text>
</comment>
<dbReference type="Gene3D" id="3.40.50.300">
    <property type="entry name" value="P-loop containing nucleotide triphosphate hydrolases"/>
    <property type="match status" value="1"/>
</dbReference>
<feature type="binding site" evidence="14">
    <location>
        <begin position="169"/>
        <end position="176"/>
    </location>
    <ligand>
        <name>ATP</name>
        <dbReference type="ChEBI" id="CHEBI:30616"/>
    </ligand>
</feature>
<dbReference type="InterPro" id="IPR033732">
    <property type="entry name" value="ATP_synth_F1_a_nt-bd_dom"/>
</dbReference>
<dbReference type="GO" id="GO:0045259">
    <property type="term" value="C:proton-transporting ATP synthase complex"/>
    <property type="evidence" value="ECO:0007669"/>
    <property type="project" value="UniProtKB-KW"/>
</dbReference>
<sequence length="504" mass="53976">MKFSSDEIASVLQQEIENFDSKIDVREVGTVLEVGDGIARVYGLSGVMAGEMVEFPNGAIGLAFNLEENSVGVIILGDYLTIQEGDEVKALGTLLSVPAGDAVVGRVLDPLGNPLDGKGPVQSDVTRPVEIIATGVAERQPVTEPMQTGIKAIDAMTPIGRGQRELIIGDRKTGKTAIAIDAILNQKGQDVKCFYVAIGQKDSSVAGVVDVLEKYGAMEYTTVIVAGASSPAPLQYVAPYAGTAMAEHFMFNGGHALIVYDDLSKQAVAYRQMSLLMRRPPGREAFPGDVFYCHSRLLERSSKLSDDLGGGSITSLPIIETLEGEVSAYIPTNVISITDGQIYVQPDLFFSGVRPAMNPGISVSRVGGAAQIKAMKKVAGGLRLDLAAFRALEAFAQLGTDLDPATQAQLDRGYRMVELLKQPQYQPLSVAEQVVSLYAGTQGHLDDVEIKTVQQWEKDFLQFINDKHSSLLEKLTQEGALTDDIVSSLEAAIKDFKAGYTPSA</sequence>
<dbReference type="RefSeq" id="WP_147867021.1">
    <property type="nucleotide sequence ID" value="NZ_CP036264.1"/>
</dbReference>
<evidence type="ECO:0000256" key="6">
    <source>
        <dbReference type="ARBA" id="ARBA00022781"/>
    </source>
</evidence>
<keyword evidence="12 14" id="KW-0066">ATP synthesis</keyword>
<dbReference type="InterPro" id="IPR027417">
    <property type="entry name" value="P-loop_NTPase"/>
</dbReference>
<dbReference type="GO" id="GO:0005886">
    <property type="term" value="C:plasma membrane"/>
    <property type="evidence" value="ECO:0007669"/>
    <property type="project" value="UniProtKB-SubCell"/>
</dbReference>
<keyword evidence="6 14" id="KW-0375">Hydrogen ion transport</keyword>
<evidence type="ECO:0000256" key="7">
    <source>
        <dbReference type="ARBA" id="ARBA00022840"/>
    </source>
</evidence>
<feature type="domain" description="ATPase F1/V1/A1 complex alpha/beta subunit N-terminal" evidence="17">
    <location>
        <begin position="25"/>
        <end position="92"/>
    </location>
</feature>
<feature type="domain" description="ATPase F1/V1/A1 complex alpha/beta subunit nucleotide-binding" evidence="15">
    <location>
        <begin position="149"/>
        <end position="364"/>
    </location>
</feature>
<feature type="domain" description="ATP synthase alpha subunit C-terminal" evidence="16">
    <location>
        <begin position="371"/>
        <end position="496"/>
    </location>
</feature>
<dbReference type="Pfam" id="PF02874">
    <property type="entry name" value="ATP-synt_ab_N"/>
    <property type="match status" value="1"/>
</dbReference>
<dbReference type="CDD" id="cd01132">
    <property type="entry name" value="F1-ATPase_alpha_CD"/>
    <property type="match status" value="1"/>
</dbReference>
<dbReference type="PANTHER" id="PTHR48082">
    <property type="entry name" value="ATP SYNTHASE SUBUNIT ALPHA, MITOCHONDRIAL"/>
    <property type="match status" value="1"/>
</dbReference>
<dbReference type="FunFam" id="1.20.150.20:FF:000001">
    <property type="entry name" value="ATP synthase subunit alpha"/>
    <property type="match status" value="1"/>
</dbReference>
<evidence type="ECO:0000256" key="3">
    <source>
        <dbReference type="ARBA" id="ARBA00008936"/>
    </source>
</evidence>
<comment type="similarity">
    <text evidence="3 14">Belongs to the ATPase alpha/beta chains family.</text>
</comment>
<dbReference type="Proteomes" id="UP000321353">
    <property type="component" value="Chromosome"/>
</dbReference>
<evidence type="ECO:0000256" key="9">
    <source>
        <dbReference type="ARBA" id="ARBA00023065"/>
    </source>
</evidence>
<evidence type="ECO:0000259" key="15">
    <source>
        <dbReference type="Pfam" id="PF00006"/>
    </source>
</evidence>
<dbReference type="InterPro" id="IPR005294">
    <property type="entry name" value="ATP_synth_F1_asu"/>
</dbReference>
<dbReference type="FunFam" id="3.40.50.300:FF:000002">
    <property type="entry name" value="ATP synthase subunit alpha"/>
    <property type="match status" value="1"/>
</dbReference>
<protein>
    <recommendedName>
        <fullName evidence="14">ATP synthase subunit alpha</fullName>
        <ecNumber evidence="14">7.1.2.2</ecNumber>
    </recommendedName>
    <alternativeName>
        <fullName evidence="14">ATP synthase F1 sector subunit alpha</fullName>
    </alternativeName>
    <alternativeName>
        <fullName evidence="14">F-ATPase subunit alpha</fullName>
    </alternativeName>
</protein>
<dbReference type="EMBL" id="CP036264">
    <property type="protein sequence ID" value="QEF97320.1"/>
    <property type="molecule type" value="Genomic_DNA"/>
</dbReference>
<accession>A0A5B9MB60</accession>
<feature type="site" description="Required for activity" evidence="14">
    <location>
        <position position="362"/>
    </location>
</feature>
<keyword evidence="19" id="KW-1185">Reference proteome</keyword>
<dbReference type="NCBIfam" id="NF009884">
    <property type="entry name" value="PRK13343.1"/>
    <property type="match status" value="1"/>
</dbReference>
<dbReference type="GO" id="GO:0043531">
    <property type="term" value="F:ADP binding"/>
    <property type="evidence" value="ECO:0007669"/>
    <property type="project" value="TreeGrafter"/>
</dbReference>
<dbReference type="Pfam" id="PF00006">
    <property type="entry name" value="ATP-synt_ab"/>
    <property type="match status" value="1"/>
</dbReference>
<dbReference type="NCBIfam" id="TIGR00962">
    <property type="entry name" value="atpA"/>
    <property type="match status" value="1"/>
</dbReference>
<comment type="function">
    <text evidence="1 14">Produces ATP from ADP in the presence of a proton gradient across the membrane. The alpha chain is a regulatory subunit.</text>
</comment>
<keyword evidence="5 14" id="KW-0547">Nucleotide-binding</keyword>
<keyword evidence="7 14" id="KW-0067">ATP-binding</keyword>
<comment type="catalytic activity">
    <reaction evidence="14">
        <text>ATP + H2O + 4 H(+)(in) = ADP + phosphate + 5 H(+)(out)</text>
        <dbReference type="Rhea" id="RHEA:57720"/>
        <dbReference type="ChEBI" id="CHEBI:15377"/>
        <dbReference type="ChEBI" id="CHEBI:15378"/>
        <dbReference type="ChEBI" id="CHEBI:30616"/>
        <dbReference type="ChEBI" id="CHEBI:43474"/>
        <dbReference type="ChEBI" id="CHEBI:456216"/>
        <dbReference type="EC" id="7.1.2.2"/>
    </reaction>
</comment>
<dbReference type="InterPro" id="IPR036121">
    <property type="entry name" value="ATPase_F1/V1/A1_a/bsu_N_sf"/>
</dbReference>
<gene>
    <name evidence="14 18" type="primary">atpA</name>
    <name evidence="18" type="ORF">Mal15_13600</name>
</gene>
<dbReference type="InterPro" id="IPR038376">
    <property type="entry name" value="ATP_synth_asu_C_sf"/>
</dbReference>
<evidence type="ECO:0000256" key="1">
    <source>
        <dbReference type="ARBA" id="ARBA00003784"/>
    </source>
</evidence>
<evidence type="ECO:0000256" key="11">
    <source>
        <dbReference type="ARBA" id="ARBA00023196"/>
    </source>
</evidence>
<dbReference type="Gene3D" id="1.20.150.20">
    <property type="entry name" value="ATP synthase alpha/beta chain, C-terminal domain"/>
    <property type="match status" value="1"/>
</dbReference>
<evidence type="ECO:0000256" key="4">
    <source>
        <dbReference type="ARBA" id="ARBA00022448"/>
    </source>
</evidence>
<dbReference type="SUPFAM" id="SSF50615">
    <property type="entry name" value="N-terminal domain of alpha and beta subunits of F1 ATP synthase"/>
    <property type="match status" value="1"/>
</dbReference>
<dbReference type="InterPro" id="IPR000793">
    <property type="entry name" value="ATP_synth_asu_C"/>
</dbReference>
<keyword evidence="4 14" id="KW-0813">Transport</keyword>
<evidence type="ECO:0000256" key="8">
    <source>
        <dbReference type="ARBA" id="ARBA00022967"/>
    </source>
</evidence>
<dbReference type="SUPFAM" id="SSF52540">
    <property type="entry name" value="P-loop containing nucleoside triphosphate hydrolases"/>
    <property type="match status" value="1"/>
</dbReference>
<dbReference type="AlphaFoldDB" id="A0A5B9MB60"/>
<dbReference type="PANTHER" id="PTHR48082:SF2">
    <property type="entry name" value="ATP SYNTHASE SUBUNIT ALPHA, MITOCHONDRIAL"/>
    <property type="match status" value="1"/>
</dbReference>
<dbReference type="PIRSF" id="PIRSF039088">
    <property type="entry name" value="F_ATPase_subunit_alpha"/>
    <property type="match status" value="1"/>
</dbReference>
<evidence type="ECO:0000256" key="2">
    <source>
        <dbReference type="ARBA" id="ARBA00004170"/>
    </source>
</evidence>
<evidence type="ECO:0000313" key="18">
    <source>
        <dbReference type="EMBL" id="QEF97320.1"/>
    </source>
</evidence>
<keyword evidence="10 14" id="KW-0472">Membrane</keyword>
<dbReference type="GO" id="GO:0046933">
    <property type="term" value="F:proton-transporting ATP synthase activity, rotational mechanism"/>
    <property type="evidence" value="ECO:0007669"/>
    <property type="project" value="UniProtKB-UniRule"/>
</dbReference>
<dbReference type="InterPro" id="IPR023366">
    <property type="entry name" value="ATP_synth_asu-like_sf"/>
</dbReference>
<dbReference type="CDD" id="cd18116">
    <property type="entry name" value="ATP-synt_F1_alpha_N"/>
    <property type="match status" value="1"/>
</dbReference>
<dbReference type="SUPFAM" id="SSF47917">
    <property type="entry name" value="C-terminal domain of alpha and beta subunits of F1 ATP synthase"/>
    <property type="match status" value="1"/>
</dbReference>
<dbReference type="InterPro" id="IPR000194">
    <property type="entry name" value="ATPase_F1/V1/A1_a/bsu_nucl-bd"/>
</dbReference>
<organism evidence="18 19">
    <name type="scientific">Stieleria maiorica</name>
    <dbReference type="NCBI Taxonomy" id="2795974"/>
    <lineage>
        <taxon>Bacteria</taxon>
        <taxon>Pseudomonadati</taxon>
        <taxon>Planctomycetota</taxon>
        <taxon>Planctomycetia</taxon>
        <taxon>Pirellulales</taxon>
        <taxon>Pirellulaceae</taxon>
        <taxon>Stieleria</taxon>
    </lineage>
</organism>
<evidence type="ECO:0000256" key="13">
    <source>
        <dbReference type="ARBA" id="ARBA00026013"/>
    </source>
</evidence>
<evidence type="ECO:0000256" key="5">
    <source>
        <dbReference type="ARBA" id="ARBA00022741"/>
    </source>
</evidence>
<keyword evidence="9 14" id="KW-0406">Ion transport</keyword>
<comment type="subcellular location">
    <subcellularLocation>
        <location evidence="14">Cell membrane</location>
        <topology evidence="14">Peripheral membrane protein</topology>
    </subcellularLocation>
    <subcellularLocation>
        <location evidence="2">Membrane</location>
        <topology evidence="2">Peripheral membrane protein</topology>
    </subcellularLocation>
</comment>
<evidence type="ECO:0000256" key="14">
    <source>
        <dbReference type="HAMAP-Rule" id="MF_01346"/>
    </source>
</evidence>
<evidence type="ECO:0000259" key="17">
    <source>
        <dbReference type="Pfam" id="PF02874"/>
    </source>
</evidence>
<dbReference type="FunFam" id="2.40.30.20:FF:000001">
    <property type="entry name" value="ATP synthase subunit alpha"/>
    <property type="match status" value="1"/>
</dbReference>
<evidence type="ECO:0000259" key="16">
    <source>
        <dbReference type="Pfam" id="PF00306"/>
    </source>
</evidence>
<proteinExistence type="inferred from homology"/>
<dbReference type="Gene3D" id="2.40.30.20">
    <property type="match status" value="1"/>
</dbReference>
<evidence type="ECO:0000256" key="10">
    <source>
        <dbReference type="ARBA" id="ARBA00023136"/>
    </source>
</evidence>
<evidence type="ECO:0000313" key="19">
    <source>
        <dbReference type="Proteomes" id="UP000321353"/>
    </source>
</evidence>
<dbReference type="CDD" id="cd18113">
    <property type="entry name" value="ATP-synt_F1_alpha_C"/>
    <property type="match status" value="1"/>
</dbReference>
<dbReference type="GO" id="GO:0005524">
    <property type="term" value="F:ATP binding"/>
    <property type="evidence" value="ECO:0007669"/>
    <property type="project" value="UniProtKB-UniRule"/>
</dbReference>